<dbReference type="PANTHER" id="PTHR33442">
    <property type="entry name" value="TRANS-3-HYDROXY-L-PROLINE DEHYDRATASE"/>
    <property type="match status" value="1"/>
</dbReference>
<dbReference type="Pfam" id="PF05544">
    <property type="entry name" value="Pro_racemase"/>
    <property type="match status" value="1"/>
</dbReference>
<protein>
    <recommendedName>
        <fullName evidence="4">4-hydroxyproline epimerase</fullName>
        <ecNumber evidence="4">5.1.1.8</ecNumber>
    </recommendedName>
</protein>
<dbReference type="InterPro" id="IPR008794">
    <property type="entry name" value="Pro_racemase_fam"/>
</dbReference>
<dbReference type="RefSeq" id="WP_037197626.1">
    <property type="nucleotide sequence ID" value="NZ_FMAF01000014.1"/>
</dbReference>
<proteinExistence type="inferred from homology"/>
<dbReference type="Gene3D" id="3.10.310.10">
    <property type="entry name" value="Diaminopimelate Epimerase, Chain A, domain 1"/>
    <property type="match status" value="2"/>
</dbReference>
<dbReference type="EMBL" id="FMAF01000014">
    <property type="protein sequence ID" value="SCB41623.1"/>
    <property type="molecule type" value="Genomic_DNA"/>
</dbReference>
<name>A0A1C3WNJ4_9HYPH</name>
<dbReference type="GO" id="GO:0047580">
    <property type="term" value="F:4-hydroxyproline epimerase activity"/>
    <property type="evidence" value="ECO:0007669"/>
    <property type="project" value="UniProtKB-EC"/>
</dbReference>
<organism evidence="5 6">
    <name type="scientific">Rhizobium lusitanum</name>
    <dbReference type="NCBI Taxonomy" id="293958"/>
    <lineage>
        <taxon>Bacteria</taxon>
        <taxon>Pseudomonadati</taxon>
        <taxon>Pseudomonadota</taxon>
        <taxon>Alphaproteobacteria</taxon>
        <taxon>Hyphomicrobiales</taxon>
        <taxon>Rhizobiaceae</taxon>
        <taxon>Rhizobium/Agrobacterium group</taxon>
        <taxon>Rhizobium</taxon>
    </lineage>
</organism>
<dbReference type="PANTHER" id="PTHR33442:SF1">
    <property type="entry name" value="TRANS-3-HYDROXY-L-PROLINE DEHYDRATASE"/>
    <property type="match status" value="1"/>
</dbReference>
<comment type="catalytic activity">
    <reaction evidence="3">
        <text>trans-4-hydroxy-L-proline = cis-4-hydroxy-D-proline</text>
        <dbReference type="Rhea" id="RHEA:21152"/>
        <dbReference type="ChEBI" id="CHEBI:57690"/>
        <dbReference type="ChEBI" id="CHEBI:58375"/>
        <dbReference type="EC" id="5.1.1.8"/>
    </reaction>
</comment>
<reference evidence="5 6" key="1">
    <citation type="submission" date="2016-08" db="EMBL/GenBank/DDBJ databases">
        <authorList>
            <person name="Seilhamer J.J."/>
        </authorList>
    </citation>
    <scope>NUCLEOTIDE SEQUENCE [LARGE SCALE GENOMIC DNA]</scope>
    <source>
        <strain evidence="5 6">P1-7</strain>
    </source>
</reference>
<dbReference type="EC" id="5.1.1.8" evidence="4"/>
<evidence type="ECO:0000313" key="5">
    <source>
        <dbReference type="EMBL" id="SCB41623.1"/>
    </source>
</evidence>
<evidence type="ECO:0000256" key="4">
    <source>
        <dbReference type="ARBA" id="ARBA00039135"/>
    </source>
</evidence>
<dbReference type="Proteomes" id="UP000199205">
    <property type="component" value="Unassembled WGS sequence"/>
</dbReference>
<keyword evidence="2" id="KW-0413">Isomerase</keyword>
<sequence length="346" mass="36878">MSNPLQRLTCRDSYQRVLDVVDSHTCGQPTRVILAGHGLEAGMSPLVARDMLRDERDWVRTVSVMEPRGHRSMFSVALIHPDRPGGEFGVVFMDAAAYPDMCGHATIGTATTLLELGLVQAPTPDFTGMFEFGLQTPGGRVPLRARLETGRCKSVAFVFEGAYFLKAVDLNLPDIGAVAVDLAYAGQWYAFLPVSAARTTIDVAKIKALIAAASVVRAALAERLPDPDGRAEPIIGNIVWTDAPNHPQAQHRNVPISAAGSFDRSPCGTATCARMATLVAKGELGFGERFVKEGLVGTIYHGVARPDSAKAEQPTIVAEVEGTAWITAASTLLVDPSDPLGNGYLA</sequence>
<evidence type="ECO:0000313" key="6">
    <source>
        <dbReference type="Proteomes" id="UP000199205"/>
    </source>
</evidence>
<evidence type="ECO:0000256" key="2">
    <source>
        <dbReference type="ARBA" id="ARBA00023235"/>
    </source>
</evidence>
<comment type="similarity">
    <text evidence="1">Belongs to the proline racemase family.</text>
</comment>
<accession>A0A1C3WNJ4</accession>
<gene>
    <name evidence="5" type="ORF">GA0061101_11437</name>
</gene>
<dbReference type="SUPFAM" id="SSF54506">
    <property type="entry name" value="Diaminopimelate epimerase-like"/>
    <property type="match status" value="1"/>
</dbReference>
<evidence type="ECO:0000256" key="1">
    <source>
        <dbReference type="ARBA" id="ARBA00007529"/>
    </source>
</evidence>
<dbReference type="PIRSF" id="PIRSF029792">
    <property type="entry name" value="Pro_racemase"/>
    <property type="match status" value="1"/>
</dbReference>
<dbReference type="AlphaFoldDB" id="A0A1C3WNJ4"/>
<dbReference type="SFLD" id="SFLDS00028">
    <property type="entry name" value="Proline_Racemase"/>
    <property type="match status" value="1"/>
</dbReference>
<evidence type="ECO:0000256" key="3">
    <source>
        <dbReference type="ARBA" id="ARBA00035826"/>
    </source>
</evidence>